<dbReference type="Pfam" id="PF00704">
    <property type="entry name" value="Glyco_hydro_18"/>
    <property type="match status" value="1"/>
</dbReference>
<protein>
    <recommendedName>
        <fullName evidence="7">GH18 domain-containing protein</fullName>
    </recommendedName>
</protein>
<keyword evidence="9" id="KW-1185">Reference proteome</keyword>
<keyword evidence="2" id="KW-1015">Disulfide bond</keyword>
<dbReference type="EMBL" id="JBCEZU010000111">
    <property type="protein sequence ID" value="KAK9528401.1"/>
    <property type="molecule type" value="Genomic_DNA"/>
</dbReference>
<keyword evidence="6" id="KW-0472">Membrane</keyword>
<dbReference type="PANTHER" id="PTHR11177">
    <property type="entry name" value="CHITINASE"/>
    <property type="match status" value="1"/>
</dbReference>
<comment type="similarity">
    <text evidence="4">Belongs to the glycosyl hydrolase 18 family.</text>
</comment>
<name>A0AAW1F1J3_ZOAVI</name>
<dbReference type="GO" id="GO:0008061">
    <property type="term" value="F:chitin binding"/>
    <property type="evidence" value="ECO:0007669"/>
    <property type="project" value="InterPro"/>
</dbReference>
<gene>
    <name evidence="8" type="ORF">VZT92_012563</name>
</gene>
<dbReference type="SUPFAM" id="SSF51445">
    <property type="entry name" value="(Trans)glycosidases"/>
    <property type="match status" value="1"/>
</dbReference>
<dbReference type="CDD" id="cd02872">
    <property type="entry name" value="GH18_chitolectin_chitotriosidase"/>
    <property type="match status" value="1"/>
</dbReference>
<dbReference type="SUPFAM" id="SSF54556">
    <property type="entry name" value="Chitinase insertion domain"/>
    <property type="match status" value="1"/>
</dbReference>
<dbReference type="InterPro" id="IPR001223">
    <property type="entry name" value="Glyco_hydro18_cat"/>
</dbReference>
<dbReference type="Gene3D" id="3.10.50.10">
    <property type="match status" value="1"/>
</dbReference>
<evidence type="ECO:0000313" key="9">
    <source>
        <dbReference type="Proteomes" id="UP001488805"/>
    </source>
</evidence>
<sequence length="516" mass="57840">MNAGVASIIVGLQLFIQIATTAKLVCYFTNWSRYRTSVGKFLPENMDPFLCTHLVYAFAIINHANEITEYEWNEKSLYKSFIELKNRNPRLKTLLSVREKADGSQFFIMVSSPANRHTFIQSSIRFLRTHGFDGLDLDWEYLRAGGSPLEEKQRFTLLCKEIREAYEAESKGVRYTQLMLSAAMAAQTGVNDTRYDLSEMSKYLDFISVKTFNLHGGQYGVTAHHSSLYSENNANIDFVVQYLMRRGAPAEKLLLGFPTHARSFTLSTTATGLGAPVSGPASPGPYTQQIGLWSYYETCSFLKGTSFQWIDGQKVPYAVKGNQWVGFDNQRSYDAKVDYLKSRQLGGAAVWTLDMDDFNGQFCEQGTYPLMSHLKRKLSEDLTTQETTGAVPLPTTSSSPSDGPQPTKEPYPTASRTTAIPDSSCFQNITVVYPSSSFCTRRADGLYGRSENPKIFYRCVQRKTYVTKCHTLGTEHSSGVTIRPSKDSVIVGFVTATLFLLLSVWSSDDLVLYDSK</sequence>
<dbReference type="InterPro" id="IPR011583">
    <property type="entry name" value="Chitinase_II/V-like_cat"/>
</dbReference>
<dbReference type="InterPro" id="IPR017853">
    <property type="entry name" value="GH"/>
</dbReference>
<accession>A0AAW1F1J3</accession>
<dbReference type="Proteomes" id="UP001488805">
    <property type="component" value="Unassembled WGS sequence"/>
</dbReference>
<reference evidence="8 9" key="1">
    <citation type="journal article" date="2024" name="Genome Biol. Evol.">
        <title>Chromosome-level genome assembly of the viviparous eelpout Zoarces viviparus.</title>
        <authorList>
            <person name="Fuhrmann N."/>
            <person name="Brasseur M.V."/>
            <person name="Bakowski C.E."/>
            <person name="Podsiadlowski L."/>
            <person name="Prost S."/>
            <person name="Krehenwinkel H."/>
            <person name="Mayer C."/>
        </authorList>
    </citation>
    <scope>NUCLEOTIDE SEQUENCE [LARGE SCALE GENOMIC DNA]</scope>
    <source>
        <strain evidence="8">NO-MEL_2022_Ind0_liver</strain>
    </source>
</reference>
<keyword evidence="6" id="KW-1133">Transmembrane helix</keyword>
<proteinExistence type="inferred from homology"/>
<comment type="caution">
    <text evidence="8">The sequence shown here is derived from an EMBL/GenBank/DDBJ whole genome shotgun (WGS) entry which is preliminary data.</text>
</comment>
<evidence type="ECO:0000256" key="2">
    <source>
        <dbReference type="ARBA" id="ARBA00023157"/>
    </source>
</evidence>
<dbReference type="Gene3D" id="3.20.20.80">
    <property type="entry name" value="Glycosidases"/>
    <property type="match status" value="1"/>
</dbReference>
<feature type="compositionally biased region" description="Polar residues" evidence="5">
    <location>
        <begin position="383"/>
        <end position="404"/>
    </location>
</feature>
<evidence type="ECO:0000313" key="8">
    <source>
        <dbReference type="EMBL" id="KAK9528401.1"/>
    </source>
</evidence>
<evidence type="ECO:0000259" key="7">
    <source>
        <dbReference type="PROSITE" id="PS51910"/>
    </source>
</evidence>
<dbReference type="GO" id="GO:0006032">
    <property type="term" value="P:chitin catabolic process"/>
    <property type="evidence" value="ECO:0007669"/>
    <property type="project" value="UniProtKB-ARBA"/>
</dbReference>
<dbReference type="GO" id="GO:0005975">
    <property type="term" value="P:carbohydrate metabolic process"/>
    <property type="evidence" value="ECO:0007669"/>
    <property type="project" value="InterPro"/>
</dbReference>
<organism evidence="8 9">
    <name type="scientific">Zoarces viviparus</name>
    <name type="common">Viviparous eelpout</name>
    <name type="synonym">Blennius viviparus</name>
    <dbReference type="NCBI Taxonomy" id="48416"/>
    <lineage>
        <taxon>Eukaryota</taxon>
        <taxon>Metazoa</taxon>
        <taxon>Chordata</taxon>
        <taxon>Craniata</taxon>
        <taxon>Vertebrata</taxon>
        <taxon>Euteleostomi</taxon>
        <taxon>Actinopterygii</taxon>
        <taxon>Neopterygii</taxon>
        <taxon>Teleostei</taxon>
        <taxon>Neoteleostei</taxon>
        <taxon>Acanthomorphata</taxon>
        <taxon>Eupercaria</taxon>
        <taxon>Perciformes</taxon>
        <taxon>Cottioidei</taxon>
        <taxon>Zoarcales</taxon>
        <taxon>Zoarcidae</taxon>
        <taxon>Zoarcinae</taxon>
        <taxon>Zoarces</taxon>
    </lineage>
</organism>
<dbReference type="GO" id="GO:0004568">
    <property type="term" value="F:chitinase activity"/>
    <property type="evidence" value="ECO:0007669"/>
    <property type="project" value="UniProtKB-ARBA"/>
</dbReference>
<dbReference type="PROSITE" id="PS01095">
    <property type="entry name" value="GH18_1"/>
    <property type="match status" value="1"/>
</dbReference>
<dbReference type="GO" id="GO:0005576">
    <property type="term" value="C:extracellular region"/>
    <property type="evidence" value="ECO:0007669"/>
    <property type="project" value="TreeGrafter"/>
</dbReference>
<keyword evidence="3" id="KW-0326">Glycosidase</keyword>
<evidence type="ECO:0000256" key="3">
    <source>
        <dbReference type="ARBA" id="ARBA00023295"/>
    </source>
</evidence>
<feature type="region of interest" description="Disordered" evidence="5">
    <location>
        <begin position="383"/>
        <end position="418"/>
    </location>
</feature>
<keyword evidence="6" id="KW-0812">Transmembrane</keyword>
<dbReference type="PANTHER" id="PTHR11177:SF248">
    <property type="entry name" value="CHITOTRIOSIDASE-1"/>
    <property type="match status" value="1"/>
</dbReference>
<feature type="domain" description="GH18" evidence="7">
    <location>
        <begin position="22"/>
        <end position="381"/>
    </location>
</feature>
<dbReference type="InterPro" id="IPR050314">
    <property type="entry name" value="Glycosyl_Hydrlase_18"/>
</dbReference>
<keyword evidence="1" id="KW-0378">Hydrolase</keyword>
<evidence type="ECO:0000256" key="5">
    <source>
        <dbReference type="SAM" id="MobiDB-lite"/>
    </source>
</evidence>
<dbReference type="AlphaFoldDB" id="A0AAW1F1J3"/>
<evidence type="ECO:0000256" key="6">
    <source>
        <dbReference type="SAM" id="Phobius"/>
    </source>
</evidence>
<dbReference type="FunFam" id="3.10.50.10:FF:000001">
    <property type="entry name" value="Chitinase 3-like 1"/>
    <property type="match status" value="1"/>
</dbReference>
<evidence type="ECO:0000256" key="4">
    <source>
        <dbReference type="RuleBase" id="RU004453"/>
    </source>
</evidence>
<dbReference type="InterPro" id="IPR001579">
    <property type="entry name" value="Glyco_hydro_18_chit_AS"/>
</dbReference>
<feature type="transmembrane region" description="Helical" evidence="6">
    <location>
        <begin position="488"/>
        <end position="506"/>
    </location>
</feature>
<dbReference type="PROSITE" id="PS51910">
    <property type="entry name" value="GH18_2"/>
    <property type="match status" value="1"/>
</dbReference>
<dbReference type="SMART" id="SM00636">
    <property type="entry name" value="Glyco_18"/>
    <property type="match status" value="1"/>
</dbReference>
<evidence type="ECO:0000256" key="1">
    <source>
        <dbReference type="ARBA" id="ARBA00022801"/>
    </source>
</evidence>
<dbReference type="InterPro" id="IPR029070">
    <property type="entry name" value="Chitinase_insertion_sf"/>
</dbReference>